<dbReference type="Gene3D" id="3.10.180.10">
    <property type="entry name" value="2,3-Dihydroxybiphenyl 1,2-Dioxygenase, domain 1"/>
    <property type="match status" value="1"/>
</dbReference>
<evidence type="ECO:0000313" key="4">
    <source>
        <dbReference type="Proteomes" id="UP000782610"/>
    </source>
</evidence>
<dbReference type="InterPro" id="IPR004360">
    <property type="entry name" value="Glyas_Fos-R_dOase_dom"/>
</dbReference>
<dbReference type="SUPFAM" id="SSF54593">
    <property type="entry name" value="Glyoxalase/Bleomycin resistance protein/Dihydroxybiphenyl dioxygenase"/>
    <property type="match status" value="1"/>
</dbReference>
<dbReference type="PANTHER" id="PTHR43048:SF3">
    <property type="entry name" value="METHYLMALONYL-COA EPIMERASE, MITOCHONDRIAL"/>
    <property type="match status" value="1"/>
</dbReference>
<dbReference type="AlphaFoldDB" id="A0A933NZF7"/>
<reference evidence="3" key="1">
    <citation type="submission" date="2020-07" db="EMBL/GenBank/DDBJ databases">
        <title>Huge and variable diversity of episymbiotic CPR bacteria and DPANN archaea in groundwater ecosystems.</title>
        <authorList>
            <person name="He C.Y."/>
            <person name="Keren R."/>
            <person name="Whittaker M."/>
            <person name="Farag I.F."/>
            <person name="Doudna J."/>
            <person name="Cate J.H.D."/>
            <person name="Banfield J.F."/>
        </authorList>
    </citation>
    <scope>NUCLEOTIDE SEQUENCE</scope>
    <source>
        <strain evidence="3">NC_groundwater_1586_Pr3_B-0.1um_66_15</strain>
    </source>
</reference>
<organism evidence="3 4">
    <name type="scientific">Devosia nanyangense</name>
    <dbReference type="NCBI Taxonomy" id="1228055"/>
    <lineage>
        <taxon>Bacteria</taxon>
        <taxon>Pseudomonadati</taxon>
        <taxon>Pseudomonadota</taxon>
        <taxon>Alphaproteobacteria</taxon>
        <taxon>Hyphomicrobiales</taxon>
        <taxon>Devosiaceae</taxon>
        <taxon>Devosia</taxon>
    </lineage>
</organism>
<protein>
    <submittedName>
        <fullName evidence="3">VOC family protein</fullName>
    </submittedName>
</protein>
<evidence type="ECO:0000313" key="3">
    <source>
        <dbReference type="EMBL" id="MBI4922462.1"/>
    </source>
</evidence>
<dbReference type="GO" id="GO:0004493">
    <property type="term" value="F:methylmalonyl-CoA epimerase activity"/>
    <property type="evidence" value="ECO:0007669"/>
    <property type="project" value="TreeGrafter"/>
</dbReference>
<dbReference type="EMBL" id="JACRAF010000031">
    <property type="protein sequence ID" value="MBI4922462.1"/>
    <property type="molecule type" value="Genomic_DNA"/>
</dbReference>
<evidence type="ECO:0000256" key="1">
    <source>
        <dbReference type="ARBA" id="ARBA00022723"/>
    </source>
</evidence>
<proteinExistence type="predicted"/>
<feature type="domain" description="VOC" evidence="2">
    <location>
        <begin position="6"/>
        <end position="147"/>
    </location>
</feature>
<sequence length="157" mass="17278">MARITRAHHTGFTVRSLERSIAFYRDILGFELAFQWNPQAPYIGELVGYPAVDLHGAILRLPGTDVCLELLEYRNVESVPVDMHNGNVGNGHIAFNVDNLLELYDELTSKGVKSVSPPVTPTIGPNKGGKAVYLIDPDGFRVELIESAQALGSYRPE</sequence>
<name>A0A933NZF7_9HYPH</name>
<comment type="caution">
    <text evidence="3">The sequence shown here is derived from an EMBL/GenBank/DDBJ whole genome shotgun (WGS) entry which is preliminary data.</text>
</comment>
<accession>A0A933NZF7</accession>
<dbReference type="Proteomes" id="UP000782610">
    <property type="component" value="Unassembled WGS sequence"/>
</dbReference>
<dbReference type="GO" id="GO:0046491">
    <property type="term" value="P:L-methylmalonyl-CoA metabolic process"/>
    <property type="evidence" value="ECO:0007669"/>
    <property type="project" value="TreeGrafter"/>
</dbReference>
<dbReference type="InterPro" id="IPR037523">
    <property type="entry name" value="VOC_core"/>
</dbReference>
<dbReference type="GO" id="GO:0004462">
    <property type="term" value="F:lactoylglutathione lyase activity"/>
    <property type="evidence" value="ECO:0007669"/>
    <property type="project" value="InterPro"/>
</dbReference>
<evidence type="ECO:0000259" key="2">
    <source>
        <dbReference type="PROSITE" id="PS51819"/>
    </source>
</evidence>
<dbReference type="PROSITE" id="PS51819">
    <property type="entry name" value="VOC"/>
    <property type="match status" value="1"/>
</dbReference>
<dbReference type="PROSITE" id="PS00934">
    <property type="entry name" value="GLYOXALASE_I_1"/>
    <property type="match status" value="1"/>
</dbReference>
<dbReference type="GO" id="GO:0046872">
    <property type="term" value="F:metal ion binding"/>
    <property type="evidence" value="ECO:0007669"/>
    <property type="project" value="UniProtKB-KW"/>
</dbReference>
<dbReference type="InterPro" id="IPR029068">
    <property type="entry name" value="Glyas_Bleomycin-R_OHBP_Dase"/>
</dbReference>
<gene>
    <name evidence="3" type="ORF">HY834_11990</name>
</gene>
<dbReference type="InterPro" id="IPR018146">
    <property type="entry name" value="Glyoxalase_1_CS"/>
</dbReference>
<dbReference type="PANTHER" id="PTHR43048">
    <property type="entry name" value="METHYLMALONYL-COA EPIMERASE"/>
    <property type="match status" value="1"/>
</dbReference>
<keyword evidence="1" id="KW-0479">Metal-binding</keyword>
<dbReference type="InterPro" id="IPR051785">
    <property type="entry name" value="MMCE/EMCE_epimerase"/>
</dbReference>
<dbReference type="Pfam" id="PF00903">
    <property type="entry name" value="Glyoxalase"/>
    <property type="match status" value="1"/>
</dbReference>